<feature type="compositionally biased region" description="Polar residues" evidence="1">
    <location>
        <begin position="686"/>
        <end position="698"/>
    </location>
</feature>
<organism evidence="2 3">
    <name type="scientific">Candolleomyces eurysporus</name>
    <dbReference type="NCBI Taxonomy" id="2828524"/>
    <lineage>
        <taxon>Eukaryota</taxon>
        <taxon>Fungi</taxon>
        <taxon>Dikarya</taxon>
        <taxon>Basidiomycota</taxon>
        <taxon>Agaricomycotina</taxon>
        <taxon>Agaricomycetes</taxon>
        <taxon>Agaricomycetidae</taxon>
        <taxon>Agaricales</taxon>
        <taxon>Agaricineae</taxon>
        <taxon>Psathyrellaceae</taxon>
        <taxon>Candolleomyces</taxon>
    </lineage>
</organism>
<feature type="region of interest" description="Disordered" evidence="1">
    <location>
        <begin position="121"/>
        <end position="155"/>
    </location>
</feature>
<feature type="region of interest" description="Disordered" evidence="1">
    <location>
        <begin position="338"/>
        <end position="378"/>
    </location>
</feature>
<gene>
    <name evidence="2" type="ORF">H1R20_g14968</name>
</gene>
<evidence type="ECO:0000313" key="3">
    <source>
        <dbReference type="Proteomes" id="UP001140091"/>
    </source>
</evidence>
<feature type="non-terminal residue" evidence="2">
    <location>
        <position position="1"/>
    </location>
</feature>
<dbReference type="OrthoDB" id="5964929at2759"/>
<evidence type="ECO:0008006" key="4">
    <source>
        <dbReference type="Google" id="ProtNLM"/>
    </source>
</evidence>
<accession>A0A9W8ISB6</accession>
<comment type="caution">
    <text evidence="2">The sequence shown here is derived from an EMBL/GenBank/DDBJ whole genome shotgun (WGS) entry which is preliminary data.</text>
</comment>
<feature type="region of interest" description="Disordered" evidence="1">
    <location>
        <begin position="52"/>
        <end position="109"/>
    </location>
</feature>
<dbReference type="AlphaFoldDB" id="A0A9W8ISB6"/>
<feature type="compositionally biased region" description="Acidic residues" evidence="1">
    <location>
        <begin position="534"/>
        <end position="546"/>
    </location>
</feature>
<evidence type="ECO:0000313" key="2">
    <source>
        <dbReference type="EMBL" id="KAJ2922126.1"/>
    </source>
</evidence>
<feature type="compositionally biased region" description="Acidic residues" evidence="1">
    <location>
        <begin position="67"/>
        <end position="83"/>
    </location>
</feature>
<protein>
    <recommendedName>
        <fullName evidence="4">SAP domain-containing protein</fullName>
    </recommendedName>
</protein>
<feature type="region of interest" description="Disordered" evidence="1">
    <location>
        <begin position="654"/>
        <end position="722"/>
    </location>
</feature>
<sequence length="869" mass="94059">MASTTTQILFNSPALHSLKRDQLVKLCKIHSIKASGKNVDLIQKLKQHAQTLPKDDPLSIAVRGESNEIDEEGEEEDKEEETSDTVAQEPDSSPVASLERKGSFMPRPSEGWEMVMDSIAEEDENSSSQGTVNSMKTLGGGKAGEFGTGSSKSSTVGSSIRALANSLGLKKGATAKSTVSSHKSNVSAKSVTTVATRKDELEEHAMPYSSLPPAEPVEGSQPLAFNPSRMSMNGFLTEGETPLPGHALRPGQPAPSNARLSMGLGLGGPVTPTRPTTTIRLVPNRAVESSNNPTFFGTPQLKPFKTTFDLILGSPGPASPAPTGGIYPTLTFSDLPPDLASPSRPSQALSAGQAMEGVIRTPNPQPTTSTTATSRTPDPFVFGSPLPQHRVSDAQFKTAAASVLEEMNKRLQDQGVDGVDTTIISRLHPGATNRSELESRPTAALPRSRAELKEKFETAHQQEFQKMEGIDGYMKRRADRGLDSAPVAGKKRKSSVLAPSDAPVNRRPIGAPRPSGTRVVSNGRHPRAIPGAFGDDDDDDDDEPEEQTERAGKRIRVVSDASTSNEGEGSKAATEEEEKRAEQEKERQAIRRKLDMNKAKRRSSAANGGMHGRRSGRLSGRVSIAPKPKPSRFGFLSSAKSLVQSVWNRGKPANTAVATSSAIPKPKNDDKPNGPNRLVKKPSVAKPSTTMATASSSRVAPEAKSAEIDKGKSCKQPHWNTSEQKQRGPRIHCYFSKAIDARDWYLKSQFCPCLIRWHSPVLCKDVGYWYRRKHGDEEIFADPRSTTLKHGHLVLQALDIVPTFCPNSKLSSKDQSLVRSRPQTSRRATPIFPSRQVSSGFSAIPSGLFYQVTRRVFGGVPSQYRLEIR</sequence>
<proteinExistence type="predicted"/>
<reference evidence="2" key="1">
    <citation type="submission" date="2022-06" db="EMBL/GenBank/DDBJ databases">
        <title>Genome Sequence of Candolleomyces eurysporus.</title>
        <authorList>
            <person name="Buettner E."/>
        </authorList>
    </citation>
    <scope>NUCLEOTIDE SEQUENCE</scope>
    <source>
        <strain evidence="2">VTCC 930004</strain>
    </source>
</reference>
<feature type="compositionally biased region" description="Low complexity" evidence="1">
    <location>
        <begin position="366"/>
        <end position="378"/>
    </location>
</feature>
<feature type="compositionally biased region" description="Polar residues" evidence="1">
    <location>
        <begin position="84"/>
        <end position="95"/>
    </location>
</feature>
<keyword evidence="3" id="KW-1185">Reference proteome</keyword>
<feature type="compositionally biased region" description="Polar residues" evidence="1">
    <location>
        <begin position="126"/>
        <end position="136"/>
    </location>
</feature>
<dbReference type="EMBL" id="JANBPK010001513">
    <property type="protein sequence ID" value="KAJ2922126.1"/>
    <property type="molecule type" value="Genomic_DNA"/>
</dbReference>
<feature type="region of interest" description="Disordered" evidence="1">
    <location>
        <begin position="483"/>
        <end position="634"/>
    </location>
</feature>
<dbReference type="Proteomes" id="UP001140091">
    <property type="component" value="Unassembled WGS sequence"/>
</dbReference>
<feature type="compositionally biased region" description="Gly residues" evidence="1">
    <location>
        <begin position="138"/>
        <end position="147"/>
    </location>
</feature>
<name>A0A9W8ISB6_9AGAR</name>
<feature type="compositionally biased region" description="Basic and acidic residues" evidence="1">
    <location>
        <begin position="573"/>
        <end position="598"/>
    </location>
</feature>
<evidence type="ECO:0000256" key="1">
    <source>
        <dbReference type="SAM" id="MobiDB-lite"/>
    </source>
</evidence>